<organism evidence="1 2">
    <name type="scientific">Caldovatus sediminis</name>
    <dbReference type="NCBI Taxonomy" id="2041189"/>
    <lineage>
        <taxon>Bacteria</taxon>
        <taxon>Pseudomonadati</taxon>
        <taxon>Pseudomonadota</taxon>
        <taxon>Alphaproteobacteria</taxon>
        <taxon>Acetobacterales</taxon>
        <taxon>Roseomonadaceae</taxon>
        <taxon>Caldovatus</taxon>
    </lineage>
</organism>
<proteinExistence type="predicted"/>
<dbReference type="RefSeq" id="WP_188902992.1">
    <property type="nucleotide sequence ID" value="NZ_BMKS01000015.1"/>
</dbReference>
<gene>
    <name evidence="1" type="ORF">GCM10010964_37260</name>
</gene>
<comment type="caution">
    <text evidence="1">The sequence shown here is derived from an EMBL/GenBank/DDBJ whole genome shotgun (WGS) entry which is preliminary data.</text>
</comment>
<evidence type="ECO:0000313" key="2">
    <source>
        <dbReference type="Proteomes" id="UP000597507"/>
    </source>
</evidence>
<name>A0A8J3ECH1_9PROT</name>
<dbReference type="Proteomes" id="UP000597507">
    <property type="component" value="Unassembled WGS sequence"/>
</dbReference>
<dbReference type="AlphaFoldDB" id="A0A8J3ECH1"/>
<keyword evidence="2" id="KW-1185">Reference proteome</keyword>
<accession>A0A8J3ECH1</accession>
<protein>
    <submittedName>
        <fullName evidence="1">Uncharacterized protein</fullName>
    </submittedName>
</protein>
<reference evidence="1 2" key="1">
    <citation type="journal article" date="2014" name="Int. J. Syst. Evol. Microbiol.">
        <title>Complete genome sequence of Corynebacterium casei LMG S-19264T (=DSM 44701T), isolated from a smear-ripened cheese.</title>
        <authorList>
            <consortium name="US DOE Joint Genome Institute (JGI-PGF)"/>
            <person name="Walter F."/>
            <person name="Albersmeier A."/>
            <person name="Kalinowski J."/>
            <person name="Ruckert C."/>
        </authorList>
    </citation>
    <scope>NUCLEOTIDE SEQUENCE [LARGE SCALE GENOMIC DNA]</scope>
    <source>
        <strain evidence="1 2">CGMCC 1.16330</strain>
    </source>
</reference>
<sequence length="310" mass="32901">MSDGRPSLDAEAVEFLLEILELRETRLSGAAAELRPGPTALLAAAGLLVPHDHEAVTASLADHDDVPVSLAWSERAGGLAYFSPAVGPVAVPGERLVRRRVDMAAVLAAVASGLGLPRGRPSSVLVDGLLWEIGEARVGRRPARVPLWFARRLSDPAVQRQVADAARARPHTRPRVVLTSARPARVRDIAVPGAVVVALRDVLAAPDGLAVSPDILDARLSGVPPVAAGPLVLSPDGTRLSINGGDPILFRSEAQKEAIGKLVDAFYAGTRLRARDLTHHHSLQTFFGKAKWTRLAPFLKSKGGLWGFEP</sequence>
<dbReference type="EMBL" id="BMKS01000015">
    <property type="protein sequence ID" value="GGG46423.1"/>
    <property type="molecule type" value="Genomic_DNA"/>
</dbReference>
<evidence type="ECO:0000313" key="1">
    <source>
        <dbReference type="EMBL" id="GGG46423.1"/>
    </source>
</evidence>